<proteinExistence type="predicted"/>
<keyword evidence="2" id="KW-1185">Reference proteome</keyword>
<comment type="caution">
    <text evidence="1">The sequence shown here is derived from an EMBL/GenBank/DDBJ whole genome shotgun (WGS) entry which is preliminary data.</text>
</comment>
<evidence type="ECO:0000313" key="2">
    <source>
        <dbReference type="Proteomes" id="UP000809621"/>
    </source>
</evidence>
<name>A0ABS2HGM8_9VIBR</name>
<reference evidence="1 2" key="1">
    <citation type="submission" date="2021-02" db="EMBL/GenBank/DDBJ databases">
        <authorList>
            <person name="Park J.-S."/>
        </authorList>
    </citation>
    <scope>NUCLEOTIDE SEQUENCE [LARGE SCALE GENOMIC DNA]</scope>
    <source>
        <strain evidence="1 2">188UL20-2</strain>
    </source>
</reference>
<dbReference type="Proteomes" id="UP000809621">
    <property type="component" value="Unassembled WGS sequence"/>
</dbReference>
<organism evidence="1 2">
    <name type="scientific">Vibrio ulleungensis</name>
    <dbReference type="NCBI Taxonomy" id="2807619"/>
    <lineage>
        <taxon>Bacteria</taxon>
        <taxon>Pseudomonadati</taxon>
        <taxon>Pseudomonadota</taxon>
        <taxon>Gammaproteobacteria</taxon>
        <taxon>Vibrionales</taxon>
        <taxon>Vibrionaceae</taxon>
        <taxon>Vibrio</taxon>
    </lineage>
</organism>
<protein>
    <submittedName>
        <fullName evidence="1">Uncharacterized protein</fullName>
    </submittedName>
</protein>
<dbReference type="Pfam" id="PF11993">
    <property type="entry name" value="VC2046"/>
    <property type="match status" value="1"/>
</dbReference>
<gene>
    <name evidence="1" type="ORF">JQC93_09805</name>
</gene>
<dbReference type="RefSeq" id="WP_205158263.1">
    <property type="nucleotide sequence ID" value="NZ_JAFEUM010000003.1"/>
</dbReference>
<evidence type="ECO:0000313" key="1">
    <source>
        <dbReference type="EMBL" id="MBM7036700.1"/>
    </source>
</evidence>
<dbReference type="EMBL" id="JAFEUM010000003">
    <property type="protein sequence ID" value="MBM7036700.1"/>
    <property type="molecule type" value="Genomic_DNA"/>
</dbReference>
<dbReference type="InterPro" id="IPR021879">
    <property type="entry name" value="VC2046_fam"/>
</dbReference>
<accession>A0ABS2HGM8</accession>
<sequence>MSTPIIDTTASIQELQLNPAISRAVNTQSSADFGMLIAMLSNEFALPKDAIDLTPSDSISNIKIAPQAAPIADEQAKQNAVEISKQFHNGGLQSAKLQQALTPDALTYPTEHHQGLAEDVYHNLGYHHRQSLVQPTNVTELEPLINTLTTNLRESQLAHCA</sequence>